<evidence type="ECO:0000259" key="1">
    <source>
        <dbReference type="Pfam" id="PF01551"/>
    </source>
</evidence>
<comment type="caution">
    <text evidence="2">The sequence shown here is derived from an EMBL/GenBank/DDBJ whole genome shotgun (WGS) entry which is preliminary data.</text>
</comment>
<proteinExistence type="predicted"/>
<dbReference type="InterPro" id="IPR050570">
    <property type="entry name" value="Cell_wall_metabolism_enzyme"/>
</dbReference>
<keyword evidence="3" id="KW-1185">Reference proteome</keyword>
<dbReference type="GO" id="GO:0016787">
    <property type="term" value="F:hydrolase activity"/>
    <property type="evidence" value="ECO:0007669"/>
    <property type="project" value="UniProtKB-KW"/>
</dbReference>
<gene>
    <name evidence="2" type="ORF">ACFFPJ_10265</name>
</gene>
<dbReference type="InterPro" id="IPR016047">
    <property type="entry name" value="M23ase_b-sheet_dom"/>
</dbReference>
<dbReference type="Gene3D" id="2.70.70.10">
    <property type="entry name" value="Glucose Permease (Domain IIA)"/>
    <property type="match status" value="1"/>
</dbReference>
<dbReference type="SUPFAM" id="SSF51261">
    <property type="entry name" value="Duplicated hybrid motif"/>
    <property type="match status" value="1"/>
</dbReference>
<protein>
    <submittedName>
        <fullName evidence="2">M23 family metallopeptidase</fullName>
        <ecNumber evidence="2">3.4.24.-</ecNumber>
    </submittedName>
</protein>
<name>A0ABV5T0T9_9MICO</name>
<evidence type="ECO:0000313" key="3">
    <source>
        <dbReference type="Proteomes" id="UP001589611"/>
    </source>
</evidence>
<organism evidence="2 3">
    <name type="scientific">Microbacterium terregens</name>
    <dbReference type="NCBI Taxonomy" id="69363"/>
    <lineage>
        <taxon>Bacteria</taxon>
        <taxon>Bacillati</taxon>
        <taxon>Actinomycetota</taxon>
        <taxon>Actinomycetes</taxon>
        <taxon>Micrococcales</taxon>
        <taxon>Microbacteriaceae</taxon>
        <taxon>Microbacterium</taxon>
    </lineage>
</organism>
<dbReference type="Proteomes" id="UP001589611">
    <property type="component" value="Unassembled WGS sequence"/>
</dbReference>
<dbReference type="EMBL" id="JBHMBE010000003">
    <property type="protein sequence ID" value="MFB9646180.1"/>
    <property type="molecule type" value="Genomic_DNA"/>
</dbReference>
<dbReference type="PANTHER" id="PTHR21666:SF270">
    <property type="entry name" value="MUREIN HYDROLASE ACTIVATOR ENVC"/>
    <property type="match status" value="1"/>
</dbReference>
<dbReference type="EC" id="3.4.24.-" evidence="2"/>
<dbReference type="CDD" id="cd12797">
    <property type="entry name" value="M23_peptidase"/>
    <property type="match status" value="1"/>
</dbReference>
<dbReference type="InterPro" id="IPR011055">
    <property type="entry name" value="Dup_hybrid_motif"/>
</dbReference>
<dbReference type="RefSeq" id="WP_344712920.1">
    <property type="nucleotide sequence ID" value="NZ_BAAAWH010000001.1"/>
</dbReference>
<dbReference type="Pfam" id="PF01551">
    <property type="entry name" value="Peptidase_M23"/>
    <property type="match status" value="1"/>
</dbReference>
<evidence type="ECO:0000313" key="2">
    <source>
        <dbReference type="EMBL" id="MFB9646180.1"/>
    </source>
</evidence>
<sequence length="364" mass="37834">MLDPAAEAADLVSAILVQPINTAQVVRGSDDMDHVEYSLLVVNMFSDPVTLTKVTVLDAAGDELMQVEGETLAAATQSLYSHAPSPVVAASAAVAVEVDLVLPPGEVPARVSNRIEYTLPDVAGAVIIDDRVVHGPEIAVDPSEAIVIQPPLAGDGWLATSACCTPNVHRDLRLSADGLRIATAETFAADWAMVKGDRVYDGTGSTNEAFYGFGADVLAVADGTVVAVQDGVEESTPFASVPPESKAGFGGNQVVLEIAPDVYAAYGHLQPGSLAVKVGDSVKAGDTLARLGNTGPSQGPHLHFGLLDKPDLFVGKSLPFVLEAFEIVGTVDFAASAGDELAIESDSRELREAYPLYGTIANFP</sequence>
<accession>A0ABV5T0T9</accession>
<feature type="domain" description="M23ase beta-sheet core" evidence="1">
    <location>
        <begin position="214"/>
        <end position="306"/>
    </location>
</feature>
<dbReference type="PANTHER" id="PTHR21666">
    <property type="entry name" value="PEPTIDASE-RELATED"/>
    <property type="match status" value="1"/>
</dbReference>
<keyword evidence="2" id="KW-0378">Hydrolase</keyword>
<reference evidence="2 3" key="1">
    <citation type="submission" date="2024-09" db="EMBL/GenBank/DDBJ databases">
        <authorList>
            <person name="Sun Q."/>
            <person name="Mori K."/>
        </authorList>
    </citation>
    <scope>NUCLEOTIDE SEQUENCE [LARGE SCALE GENOMIC DNA]</scope>
    <source>
        <strain evidence="2 3">JCM 1342</strain>
    </source>
</reference>